<feature type="compositionally biased region" description="Low complexity" evidence="1">
    <location>
        <begin position="13"/>
        <end position="26"/>
    </location>
</feature>
<comment type="caution">
    <text evidence="2">The sequence shown here is derived from an EMBL/GenBank/DDBJ whole genome shotgun (WGS) entry which is preliminary data.</text>
</comment>
<keyword evidence="3" id="KW-1185">Reference proteome</keyword>
<reference evidence="2 3" key="1">
    <citation type="journal article" date="2015" name="Genome Announc.">
        <title>Expanding the biotechnology potential of lactobacilli through comparative genomics of 213 strains and associated genera.</title>
        <authorList>
            <person name="Sun Z."/>
            <person name="Harris H.M."/>
            <person name="McCann A."/>
            <person name="Guo C."/>
            <person name="Argimon S."/>
            <person name="Zhang W."/>
            <person name="Yang X."/>
            <person name="Jeffery I.B."/>
            <person name="Cooney J.C."/>
            <person name="Kagawa T.F."/>
            <person name="Liu W."/>
            <person name="Song Y."/>
            <person name="Salvetti E."/>
            <person name="Wrobel A."/>
            <person name="Rasinkangas P."/>
            <person name="Parkhill J."/>
            <person name="Rea M.C."/>
            <person name="O'Sullivan O."/>
            <person name="Ritari J."/>
            <person name="Douillard F.P."/>
            <person name="Paul Ross R."/>
            <person name="Yang R."/>
            <person name="Briner A.E."/>
            <person name="Felis G.E."/>
            <person name="de Vos W.M."/>
            <person name="Barrangou R."/>
            <person name="Klaenhammer T.R."/>
            <person name="Caufield P.W."/>
            <person name="Cui Y."/>
            <person name="Zhang H."/>
            <person name="O'Toole P.W."/>
        </authorList>
    </citation>
    <scope>NUCLEOTIDE SEQUENCE [LARGE SCALE GENOMIC DNA]</scope>
    <source>
        <strain evidence="2 3">DSM 15638</strain>
    </source>
</reference>
<evidence type="ECO:0000256" key="1">
    <source>
        <dbReference type="SAM" id="MobiDB-lite"/>
    </source>
</evidence>
<dbReference type="Proteomes" id="UP000051450">
    <property type="component" value="Unassembled WGS sequence"/>
</dbReference>
<protein>
    <submittedName>
        <fullName evidence="2">Uncharacterized protein</fullName>
    </submittedName>
</protein>
<sequence length="50" mass="5172">MFVGGITSGCGNTTKKTSSESTTSSSHSKKQTAKKISEKSNAVTVHVKGK</sequence>
<dbReference type="PATRIC" id="fig|1423719.4.peg.919"/>
<organism evidence="2 3">
    <name type="scientific">Dellaglioa algida DSM 15638</name>
    <dbReference type="NCBI Taxonomy" id="1423719"/>
    <lineage>
        <taxon>Bacteria</taxon>
        <taxon>Bacillati</taxon>
        <taxon>Bacillota</taxon>
        <taxon>Bacilli</taxon>
        <taxon>Lactobacillales</taxon>
        <taxon>Lactobacillaceae</taxon>
        <taxon>Dellaglioa</taxon>
    </lineage>
</organism>
<feature type="region of interest" description="Disordered" evidence="1">
    <location>
        <begin position="1"/>
        <end position="50"/>
    </location>
</feature>
<dbReference type="EMBL" id="AZDI01000003">
    <property type="protein sequence ID" value="KRK45943.1"/>
    <property type="molecule type" value="Genomic_DNA"/>
</dbReference>
<gene>
    <name evidence="2" type="ORF">FC66_GL000903</name>
</gene>
<dbReference type="AlphaFoldDB" id="A0A0R1HTE2"/>
<evidence type="ECO:0000313" key="2">
    <source>
        <dbReference type="EMBL" id="KRK45943.1"/>
    </source>
</evidence>
<name>A0A0R1HTE2_9LACO</name>
<accession>A0A0R1HTE2</accession>
<evidence type="ECO:0000313" key="3">
    <source>
        <dbReference type="Proteomes" id="UP000051450"/>
    </source>
</evidence>
<proteinExistence type="predicted"/>